<evidence type="ECO:0008006" key="6">
    <source>
        <dbReference type="Google" id="ProtNLM"/>
    </source>
</evidence>
<protein>
    <recommendedName>
        <fullName evidence="6">DUF2786 domain-containing protein</fullName>
    </recommendedName>
</protein>
<dbReference type="Pfam" id="PF23771">
    <property type="entry name" value="DUF7168"/>
    <property type="match status" value="1"/>
</dbReference>
<feature type="region of interest" description="Disordered" evidence="1">
    <location>
        <begin position="240"/>
        <end position="267"/>
    </location>
</feature>
<dbReference type="Pfam" id="PF10979">
    <property type="entry name" value="DUF2786"/>
    <property type="match status" value="1"/>
</dbReference>
<evidence type="ECO:0000313" key="5">
    <source>
        <dbReference type="Proteomes" id="UP000724874"/>
    </source>
</evidence>
<name>A0A9P5NLB6_GYMJU</name>
<dbReference type="OrthoDB" id="3067443at2759"/>
<evidence type="ECO:0000256" key="1">
    <source>
        <dbReference type="SAM" id="MobiDB-lite"/>
    </source>
</evidence>
<dbReference type="Proteomes" id="UP000724874">
    <property type="component" value="Unassembled WGS sequence"/>
</dbReference>
<evidence type="ECO:0000259" key="2">
    <source>
        <dbReference type="Pfam" id="PF10979"/>
    </source>
</evidence>
<proteinExistence type="predicted"/>
<feature type="region of interest" description="Disordered" evidence="1">
    <location>
        <begin position="311"/>
        <end position="336"/>
    </location>
</feature>
<feature type="region of interest" description="Disordered" evidence="1">
    <location>
        <begin position="1"/>
        <end position="80"/>
    </location>
</feature>
<evidence type="ECO:0000313" key="4">
    <source>
        <dbReference type="EMBL" id="KAF8890533.1"/>
    </source>
</evidence>
<evidence type="ECO:0000259" key="3">
    <source>
        <dbReference type="Pfam" id="PF23771"/>
    </source>
</evidence>
<dbReference type="AlphaFoldDB" id="A0A9P5NLB6"/>
<accession>A0A9P5NLB6</accession>
<feature type="domain" description="DUF7168" evidence="3">
    <location>
        <begin position="141"/>
        <end position="263"/>
    </location>
</feature>
<reference evidence="4" key="1">
    <citation type="submission" date="2020-11" db="EMBL/GenBank/DDBJ databases">
        <authorList>
            <consortium name="DOE Joint Genome Institute"/>
            <person name="Ahrendt S."/>
            <person name="Riley R."/>
            <person name="Andreopoulos W."/>
            <person name="LaButti K."/>
            <person name="Pangilinan J."/>
            <person name="Ruiz-duenas F.J."/>
            <person name="Barrasa J.M."/>
            <person name="Sanchez-Garcia M."/>
            <person name="Camarero S."/>
            <person name="Miyauchi S."/>
            <person name="Serrano A."/>
            <person name="Linde D."/>
            <person name="Babiker R."/>
            <person name="Drula E."/>
            <person name="Ayuso-Fernandez I."/>
            <person name="Pacheco R."/>
            <person name="Padilla G."/>
            <person name="Ferreira P."/>
            <person name="Barriuso J."/>
            <person name="Kellner H."/>
            <person name="Castanera R."/>
            <person name="Alfaro M."/>
            <person name="Ramirez L."/>
            <person name="Pisabarro A.G."/>
            <person name="Kuo A."/>
            <person name="Tritt A."/>
            <person name="Lipzen A."/>
            <person name="He G."/>
            <person name="Yan M."/>
            <person name="Ng V."/>
            <person name="Cullen D."/>
            <person name="Martin F."/>
            <person name="Rosso M.-N."/>
            <person name="Henrissat B."/>
            <person name="Hibbett D."/>
            <person name="Martinez A.T."/>
            <person name="Grigoriev I.V."/>
        </authorList>
    </citation>
    <scope>NUCLEOTIDE SEQUENCE</scope>
    <source>
        <strain evidence="4">AH 44721</strain>
    </source>
</reference>
<feature type="domain" description="DUF2786" evidence="2">
    <location>
        <begin position="82"/>
        <end position="122"/>
    </location>
</feature>
<feature type="compositionally biased region" description="Polar residues" evidence="1">
    <location>
        <begin position="55"/>
        <end position="73"/>
    </location>
</feature>
<keyword evidence="5" id="KW-1185">Reference proteome</keyword>
<dbReference type="InterPro" id="IPR055592">
    <property type="entry name" value="DUF7168"/>
</dbReference>
<comment type="caution">
    <text evidence="4">The sequence shown here is derived from an EMBL/GenBank/DDBJ whole genome shotgun (WGS) entry which is preliminary data.</text>
</comment>
<dbReference type="InterPro" id="IPR024498">
    <property type="entry name" value="DUF2786"/>
</dbReference>
<sequence length="476" mass="52984">MARSDYGSESDEFESSTAEIDSSDSDDDFIAGSKRKRKPNIRVKGLAKAPPKPTYNAQVTESANDGLNASEKANSVEKADKKTIDKIRKAMDLANHHGTGEAEAKAAMRMAMKLMAAENITQADLIANETAEERSTRAGHSSVTIRSTKGTSVRHQRWYIPAAGAACEAFDVQYYTESYGSYLKYVFYGLADNTVAAALSFEMLHNQIENWALERKGELKGQIAGNSYRLGVARRVLKDSQDENHKAMKKAEEDEKRRVKEEEESRAAEIARLDMPVVAATVEEEAAMAKTSTVSSKIEDVPDKDSRHLLPYHADDSGDNHGQPAFNQHYDDGDDDDDMNADFDHRDAGAFDFDLDALEAKIRIKAEQVDPPLPTFPLTNHQRSPTVEPVVKAEPTEDESLKWATAIQLRTFKDNAKAIAQDYIKSTGQKLKKGRKLKSVQRDKTAFNKGWDDGKKVDLKRRGIDDEAWKECKAES</sequence>
<gene>
    <name evidence="4" type="ORF">CPB84DRAFT_1397881</name>
</gene>
<dbReference type="EMBL" id="JADNYJ010000075">
    <property type="protein sequence ID" value="KAF8890533.1"/>
    <property type="molecule type" value="Genomic_DNA"/>
</dbReference>
<organism evidence="4 5">
    <name type="scientific">Gymnopilus junonius</name>
    <name type="common">Spectacular rustgill mushroom</name>
    <name type="synonym">Gymnopilus spectabilis subsp. junonius</name>
    <dbReference type="NCBI Taxonomy" id="109634"/>
    <lineage>
        <taxon>Eukaryota</taxon>
        <taxon>Fungi</taxon>
        <taxon>Dikarya</taxon>
        <taxon>Basidiomycota</taxon>
        <taxon>Agaricomycotina</taxon>
        <taxon>Agaricomycetes</taxon>
        <taxon>Agaricomycetidae</taxon>
        <taxon>Agaricales</taxon>
        <taxon>Agaricineae</taxon>
        <taxon>Hymenogastraceae</taxon>
        <taxon>Gymnopilus</taxon>
    </lineage>
</organism>